<dbReference type="GO" id="GO:0020037">
    <property type="term" value="F:heme binding"/>
    <property type="evidence" value="ECO:0007669"/>
    <property type="project" value="InterPro"/>
</dbReference>
<protein>
    <submittedName>
        <fullName evidence="2">Heme NO-binding domain-containing protein</fullName>
    </submittedName>
</protein>
<dbReference type="InterPro" id="IPR011644">
    <property type="entry name" value="Heme_NO-bd"/>
</dbReference>
<dbReference type="Pfam" id="PF07700">
    <property type="entry name" value="HNOB"/>
    <property type="match status" value="1"/>
</dbReference>
<dbReference type="Proteomes" id="UP000558284">
    <property type="component" value="Unassembled WGS sequence"/>
</dbReference>
<organism evidence="2 3">
    <name type="scientific">Mesorhizobium neociceri</name>
    <dbReference type="NCBI Taxonomy" id="1307853"/>
    <lineage>
        <taxon>Bacteria</taxon>
        <taxon>Pseudomonadati</taxon>
        <taxon>Pseudomonadota</taxon>
        <taxon>Alphaproteobacteria</taxon>
        <taxon>Hyphomicrobiales</taxon>
        <taxon>Phyllobacteriaceae</taxon>
        <taxon>Mesorhizobium</taxon>
    </lineage>
</organism>
<gene>
    <name evidence="2" type="ORF">H0241_22675</name>
</gene>
<accession>A0A838BA24</accession>
<sequence length="184" mass="20216">MKGMVFTELLGFVEQTFGADAVDDLIEASVLPSGGAYTAVGTYDHKEMQSLVTTLAAQSHTPANELLGLFGQHLIGRFKSSFPDFFKTAATLFDFLESIDRHIHVEVRKLYPDAELPEFRAERIGDGAMNLDYRSSRPFEALASGLILGAAHIYGETVRIERSSHENGGEKFVRFSIQKTGAIA</sequence>
<evidence type="ECO:0000313" key="2">
    <source>
        <dbReference type="EMBL" id="MBA1143032.1"/>
    </source>
</evidence>
<feature type="domain" description="Heme NO-binding" evidence="1">
    <location>
        <begin position="2"/>
        <end position="161"/>
    </location>
</feature>
<dbReference type="EMBL" id="JACDTY010000012">
    <property type="protein sequence ID" value="MBA1143032.1"/>
    <property type="molecule type" value="Genomic_DNA"/>
</dbReference>
<keyword evidence="3" id="KW-1185">Reference proteome</keyword>
<evidence type="ECO:0000313" key="3">
    <source>
        <dbReference type="Proteomes" id="UP000558284"/>
    </source>
</evidence>
<comment type="caution">
    <text evidence="2">The sequence shown here is derived from an EMBL/GenBank/DDBJ whole genome shotgun (WGS) entry which is preliminary data.</text>
</comment>
<proteinExistence type="predicted"/>
<dbReference type="InterPro" id="IPR024096">
    <property type="entry name" value="NO_sig/Golgi_transp_ligand-bd"/>
</dbReference>
<dbReference type="Gene3D" id="3.90.1520.10">
    <property type="entry name" value="H-NOX domain"/>
    <property type="match status" value="1"/>
</dbReference>
<dbReference type="InterPro" id="IPR038158">
    <property type="entry name" value="H-NOX_domain_sf"/>
</dbReference>
<dbReference type="RefSeq" id="WP_181060074.1">
    <property type="nucleotide sequence ID" value="NZ_JACDTY010000012.1"/>
</dbReference>
<dbReference type="AlphaFoldDB" id="A0A838BA24"/>
<name>A0A838BA24_9HYPH</name>
<evidence type="ECO:0000259" key="1">
    <source>
        <dbReference type="Pfam" id="PF07700"/>
    </source>
</evidence>
<reference evidence="2 3" key="1">
    <citation type="submission" date="2020-07" db="EMBL/GenBank/DDBJ databases">
        <title>Definition of the novel symbiovar canariense within Mesorhizobium novociceri, a new species of genus Mesorhizobium nodulating Cicer canariense in the Caldera de Taburiente National Park (La Palma, Canary Islands).</title>
        <authorList>
            <person name="Leon-Barrios M."/>
            <person name="Perez-Yepez J."/>
            <person name="Flores-Felix J.D."/>
            <person name="Ramirez-Baena M.H."/>
            <person name="Pulido-Suarez L."/>
            <person name="Igual J.M."/>
            <person name="Velazquez E."/>
            <person name="Peix A."/>
        </authorList>
    </citation>
    <scope>NUCLEOTIDE SEQUENCE [LARGE SCALE GENOMIC DNA]</scope>
    <source>
        <strain evidence="2 3">CCANP35</strain>
    </source>
</reference>
<dbReference type="SUPFAM" id="SSF111126">
    <property type="entry name" value="Ligand-binding domain in the NO signalling and Golgi transport"/>
    <property type="match status" value="1"/>
</dbReference>